<dbReference type="GO" id="GO:0031966">
    <property type="term" value="C:mitochondrial membrane"/>
    <property type="evidence" value="ECO:0007669"/>
    <property type="project" value="UniProtKB-SubCell"/>
</dbReference>
<keyword evidence="12" id="KW-0072">Autophagy</keyword>
<keyword evidence="15 19" id="KW-0472">Membrane</keyword>
<dbReference type="SUPFAM" id="SSF50911">
    <property type="entry name" value="Mannose 6-phosphate receptor domain"/>
    <property type="match status" value="1"/>
</dbReference>
<evidence type="ECO:0000256" key="7">
    <source>
        <dbReference type="ARBA" id="ARBA00022448"/>
    </source>
</evidence>
<keyword evidence="11 19" id="KW-1133">Transmembrane helix</keyword>
<evidence type="ECO:0000256" key="13">
    <source>
        <dbReference type="ARBA" id="ARBA00023034"/>
    </source>
</evidence>
<keyword evidence="23" id="KW-1185">Reference proteome</keyword>
<dbReference type="GO" id="GO:0030659">
    <property type="term" value="C:cytoplasmic vesicle membrane"/>
    <property type="evidence" value="ECO:0007669"/>
    <property type="project" value="UniProtKB-SubCell"/>
</dbReference>
<dbReference type="InterPro" id="IPR044865">
    <property type="entry name" value="MRH_dom"/>
</dbReference>
<comment type="subcellular location">
    <subcellularLocation>
        <location evidence="2">Cytoplasmic vesicle membrane</location>
        <topology evidence="2">Single-pass type I membrane protein</topology>
    </subcellularLocation>
    <subcellularLocation>
        <location evidence="4">Golgi apparatus membrane</location>
        <topology evidence="4">Single-pass type I membrane protein</topology>
    </subcellularLocation>
    <subcellularLocation>
        <location evidence="1">Mitochondrion membrane</location>
        <topology evidence="1">Single-pass membrane protein</topology>
    </subcellularLocation>
    <subcellularLocation>
        <location evidence="3">Preautophagosomal structure membrane</location>
        <topology evidence="3">Single-pass type I membrane protein</topology>
    </subcellularLocation>
</comment>
<proteinExistence type="inferred from homology"/>
<reference evidence="22 23" key="1">
    <citation type="journal article" date="2018" name="IMA Fungus">
        <title>IMA Genome-F 10: Nine draft genome sequences of Claviceps purpurea s.lat., including C. arundinis, C. humidiphila, and C. cf. spartinae, pseudomolecules for the pitch canker pathogen Fusarium circinatum, draft genome of Davidsoniella eucalypti, Grosmannia galeiformis, Quambalaria eucalypti, and Teratosphaeria destructans.</title>
        <authorList>
            <person name="Wingfield B.D."/>
            <person name="Liu M."/>
            <person name="Nguyen H.D."/>
            <person name="Lane F.A."/>
            <person name="Morgan S.W."/>
            <person name="De Vos L."/>
            <person name="Wilken P.M."/>
            <person name="Duong T.A."/>
            <person name="Aylward J."/>
            <person name="Coetzee M.P."/>
            <person name="Dadej K."/>
            <person name="De Beer Z.W."/>
            <person name="Findlay W."/>
            <person name="Havenga M."/>
            <person name="Kolarik M."/>
            <person name="Menzies J.G."/>
            <person name="Naidoo K."/>
            <person name="Pochopski O."/>
            <person name="Shoukouhi P."/>
            <person name="Santana Q.C."/>
            <person name="Seifert K.A."/>
            <person name="Soal N."/>
            <person name="Steenkamp E.T."/>
            <person name="Tatham C.T."/>
            <person name="van der Nest M.A."/>
            <person name="Wingfield M.J."/>
        </authorList>
    </citation>
    <scope>NUCLEOTIDE SEQUENCE [LARGE SCALE GENOMIC DNA]</scope>
    <source>
        <strain evidence="22">CMW44962</strain>
    </source>
</reference>
<evidence type="ECO:0000256" key="10">
    <source>
        <dbReference type="ARBA" id="ARBA00022927"/>
    </source>
</evidence>
<keyword evidence="7" id="KW-0813">Transport</keyword>
<dbReference type="GO" id="GO:0000139">
    <property type="term" value="C:Golgi membrane"/>
    <property type="evidence" value="ECO:0007669"/>
    <property type="project" value="UniProtKB-SubCell"/>
</dbReference>
<dbReference type="InterPro" id="IPR018939">
    <property type="entry name" value="Autophagy-rel_prot_27"/>
</dbReference>
<dbReference type="InterPro" id="IPR009011">
    <property type="entry name" value="Man6P_isomerase_rcpt-bd_dom_sf"/>
</dbReference>
<name>A0A9W7SS05_9PEZI</name>
<evidence type="ECO:0000256" key="2">
    <source>
        <dbReference type="ARBA" id="ARBA00004358"/>
    </source>
</evidence>
<evidence type="ECO:0000256" key="19">
    <source>
        <dbReference type="SAM" id="Phobius"/>
    </source>
</evidence>
<evidence type="ECO:0000256" key="20">
    <source>
        <dbReference type="SAM" id="SignalP"/>
    </source>
</evidence>
<dbReference type="PANTHER" id="PTHR15071:SF13">
    <property type="entry name" value="AUTOPHAGY-RELATED PROTEIN 27"/>
    <property type="match status" value="1"/>
</dbReference>
<feature type="compositionally biased region" description="Basic and acidic residues" evidence="18">
    <location>
        <begin position="119"/>
        <end position="139"/>
    </location>
</feature>
<keyword evidence="9 20" id="KW-0732">Signal</keyword>
<evidence type="ECO:0000256" key="16">
    <source>
        <dbReference type="ARBA" id="ARBA00023157"/>
    </source>
</evidence>
<dbReference type="EMBL" id="RIBY02001879">
    <property type="protein sequence ID" value="KAH9827430.1"/>
    <property type="molecule type" value="Genomic_DNA"/>
</dbReference>
<dbReference type="OrthoDB" id="29460at2759"/>
<feature type="transmembrane region" description="Helical" evidence="19">
    <location>
        <begin position="256"/>
        <end position="280"/>
    </location>
</feature>
<evidence type="ECO:0000313" key="23">
    <source>
        <dbReference type="Proteomes" id="UP001138500"/>
    </source>
</evidence>
<evidence type="ECO:0000256" key="1">
    <source>
        <dbReference type="ARBA" id="ARBA00004304"/>
    </source>
</evidence>
<evidence type="ECO:0000259" key="21">
    <source>
        <dbReference type="PROSITE" id="PS51914"/>
    </source>
</evidence>
<evidence type="ECO:0000256" key="5">
    <source>
        <dbReference type="ARBA" id="ARBA00005363"/>
    </source>
</evidence>
<protein>
    <recommendedName>
        <fullName evidence="6">Autophagy-related protein 27</fullName>
    </recommendedName>
</protein>
<evidence type="ECO:0000256" key="8">
    <source>
        <dbReference type="ARBA" id="ARBA00022692"/>
    </source>
</evidence>
<keyword evidence="10" id="KW-0653">Protein transport</keyword>
<evidence type="ECO:0000256" key="17">
    <source>
        <dbReference type="ARBA" id="ARBA00023329"/>
    </source>
</evidence>
<gene>
    <name evidence="22" type="ORF">Tdes44962_MAKER02876</name>
</gene>
<keyword evidence="17" id="KW-0968">Cytoplasmic vesicle</keyword>
<feature type="domain" description="MRH" evidence="21">
    <location>
        <begin position="23"/>
        <end position="240"/>
    </location>
</feature>
<feature type="region of interest" description="Disordered" evidence="18">
    <location>
        <begin position="118"/>
        <end position="139"/>
    </location>
</feature>
<feature type="chain" id="PRO_5040848968" description="Autophagy-related protein 27" evidence="20">
    <location>
        <begin position="21"/>
        <end position="329"/>
    </location>
</feature>
<feature type="signal peptide" evidence="20">
    <location>
        <begin position="1"/>
        <end position="20"/>
    </location>
</feature>
<evidence type="ECO:0000256" key="18">
    <source>
        <dbReference type="SAM" id="MobiDB-lite"/>
    </source>
</evidence>
<evidence type="ECO:0000256" key="3">
    <source>
        <dbReference type="ARBA" id="ARBA00004472"/>
    </source>
</evidence>
<dbReference type="PROSITE" id="PS51914">
    <property type="entry name" value="MRH"/>
    <property type="match status" value="1"/>
</dbReference>
<dbReference type="Proteomes" id="UP001138500">
    <property type="component" value="Unassembled WGS sequence"/>
</dbReference>
<dbReference type="AlphaFoldDB" id="A0A9W7SS05"/>
<dbReference type="GO" id="GO:0006914">
    <property type="term" value="P:autophagy"/>
    <property type="evidence" value="ECO:0007669"/>
    <property type="project" value="UniProtKB-KW"/>
</dbReference>
<accession>A0A9W7SS05</accession>
<evidence type="ECO:0000256" key="6">
    <source>
        <dbReference type="ARBA" id="ARBA00013776"/>
    </source>
</evidence>
<evidence type="ECO:0000256" key="12">
    <source>
        <dbReference type="ARBA" id="ARBA00023006"/>
    </source>
</evidence>
<evidence type="ECO:0000256" key="4">
    <source>
        <dbReference type="ARBA" id="ARBA00004614"/>
    </source>
</evidence>
<comment type="similarity">
    <text evidence="5">Belongs to the ATG27 family.</text>
</comment>
<sequence length="329" mass="36113">MPSIWGTAASLLLLPASISAVTFDCSRVRADGQSFDLSALSGPKTVHWQQWEPPSISNTTFTIDLCKTLKKNSSLPKEEQCIGGTRVCAVEETYNTVENTRQVLKVVNIAGDYMASHGRPLEPDVTRLKSSDSNSDSDREGLLVVLHGGKYPDTRQGVEQRAIVELQCDKAMSGTEGFDDMKQRLVRTAAGDDGEDDGPELPDLDEGKALKFKSYKTESVSGSDVGTLRLTWKTKHACEDAINDPDNDSPKKGSGWGFFTWFIIVLFLLAAGYIIFGSWLNYNRYGARGWDLIPHGDTIRDVPYIVKEWAGDMIDRMKGGGSRGGYSAV</sequence>
<comment type="caution">
    <text evidence="22">The sequence shown here is derived from an EMBL/GenBank/DDBJ whole genome shotgun (WGS) entry which is preliminary data.</text>
</comment>
<dbReference type="GO" id="GO:0015031">
    <property type="term" value="P:protein transport"/>
    <property type="evidence" value="ECO:0007669"/>
    <property type="project" value="UniProtKB-KW"/>
</dbReference>
<organism evidence="22 23">
    <name type="scientific">Teratosphaeria destructans</name>
    <dbReference type="NCBI Taxonomy" id="418781"/>
    <lineage>
        <taxon>Eukaryota</taxon>
        <taxon>Fungi</taxon>
        <taxon>Dikarya</taxon>
        <taxon>Ascomycota</taxon>
        <taxon>Pezizomycotina</taxon>
        <taxon>Dothideomycetes</taxon>
        <taxon>Dothideomycetidae</taxon>
        <taxon>Mycosphaerellales</taxon>
        <taxon>Teratosphaeriaceae</taxon>
        <taxon>Teratosphaeria</taxon>
    </lineage>
</organism>
<evidence type="ECO:0000313" key="22">
    <source>
        <dbReference type="EMBL" id="KAH9827430.1"/>
    </source>
</evidence>
<dbReference type="Gene3D" id="2.70.130.10">
    <property type="entry name" value="Mannose-6-phosphate receptor binding domain"/>
    <property type="match status" value="1"/>
</dbReference>
<evidence type="ECO:0000256" key="11">
    <source>
        <dbReference type="ARBA" id="ARBA00022989"/>
    </source>
</evidence>
<dbReference type="PANTHER" id="PTHR15071">
    <property type="entry name" value="MANNOSE-6-PHOSPHATE RECEPTOR FAMILY MEMBER"/>
    <property type="match status" value="1"/>
</dbReference>
<evidence type="ECO:0000256" key="14">
    <source>
        <dbReference type="ARBA" id="ARBA00023128"/>
    </source>
</evidence>
<dbReference type="GO" id="GO:0034045">
    <property type="term" value="C:phagophore assembly site membrane"/>
    <property type="evidence" value="ECO:0007669"/>
    <property type="project" value="UniProtKB-SubCell"/>
</dbReference>
<dbReference type="Pfam" id="PF09451">
    <property type="entry name" value="ATG27"/>
    <property type="match status" value="1"/>
</dbReference>
<evidence type="ECO:0000256" key="9">
    <source>
        <dbReference type="ARBA" id="ARBA00022729"/>
    </source>
</evidence>
<reference evidence="22 23" key="2">
    <citation type="journal article" date="2021" name="Curr. Genet.">
        <title>Genetic response to nitrogen starvation in the aggressive Eucalyptus foliar pathogen Teratosphaeria destructans.</title>
        <authorList>
            <person name="Havenga M."/>
            <person name="Wingfield B.D."/>
            <person name="Wingfield M.J."/>
            <person name="Dreyer L.L."/>
            <person name="Roets F."/>
            <person name="Aylward J."/>
        </authorList>
    </citation>
    <scope>NUCLEOTIDE SEQUENCE [LARGE SCALE GENOMIC DNA]</scope>
    <source>
        <strain evidence="22">CMW44962</strain>
    </source>
</reference>
<keyword evidence="14" id="KW-0496">Mitochondrion</keyword>
<keyword evidence="16" id="KW-1015">Disulfide bond</keyword>
<keyword evidence="8 19" id="KW-0812">Transmembrane</keyword>
<evidence type="ECO:0000256" key="15">
    <source>
        <dbReference type="ARBA" id="ARBA00023136"/>
    </source>
</evidence>
<keyword evidence="13" id="KW-0333">Golgi apparatus</keyword>